<evidence type="ECO:0000256" key="1">
    <source>
        <dbReference type="SAM" id="MobiDB-lite"/>
    </source>
</evidence>
<accession>A0A1R3H0Q9</accession>
<dbReference type="Gramene" id="OMO63871">
    <property type="protein sequence ID" value="OMO63871"/>
    <property type="gene ID" value="CCACVL1_22231"/>
</dbReference>
<gene>
    <name evidence="2" type="ORF">CCACVL1_22231</name>
</gene>
<keyword evidence="3" id="KW-1185">Reference proteome</keyword>
<reference evidence="2 3" key="1">
    <citation type="submission" date="2013-09" db="EMBL/GenBank/DDBJ databases">
        <title>Corchorus capsularis genome sequencing.</title>
        <authorList>
            <person name="Alam M."/>
            <person name="Haque M.S."/>
            <person name="Islam M.S."/>
            <person name="Emdad E.M."/>
            <person name="Islam M.M."/>
            <person name="Ahmed B."/>
            <person name="Halim A."/>
            <person name="Hossen Q.M.M."/>
            <person name="Hossain M.Z."/>
            <person name="Ahmed R."/>
            <person name="Khan M.M."/>
            <person name="Islam R."/>
            <person name="Rashid M.M."/>
            <person name="Khan S.A."/>
            <person name="Rahman M.S."/>
            <person name="Alam M."/>
        </authorList>
    </citation>
    <scope>NUCLEOTIDE SEQUENCE [LARGE SCALE GENOMIC DNA]</scope>
    <source>
        <strain evidence="3">cv. CVL-1</strain>
        <tissue evidence="2">Whole seedling</tissue>
    </source>
</reference>
<evidence type="ECO:0000313" key="3">
    <source>
        <dbReference type="Proteomes" id="UP000188268"/>
    </source>
</evidence>
<comment type="caution">
    <text evidence="2">The sequence shown here is derived from an EMBL/GenBank/DDBJ whole genome shotgun (WGS) entry which is preliminary data.</text>
</comment>
<dbReference type="AlphaFoldDB" id="A0A1R3H0Q9"/>
<name>A0A1R3H0Q9_COCAP</name>
<organism evidence="2 3">
    <name type="scientific">Corchorus capsularis</name>
    <name type="common">Jute</name>
    <dbReference type="NCBI Taxonomy" id="210143"/>
    <lineage>
        <taxon>Eukaryota</taxon>
        <taxon>Viridiplantae</taxon>
        <taxon>Streptophyta</taxon>
        <taxon>Embryophyta</taxon>
        <taxon>Tracheophyta</taxon>
        <taxon>Spermatophyta</taxon>
        <taxon>Magnoliopsida</taxon>
        <taxon>eudicotyledons</taxon>
        <taxon>Gunneridae</taxon>
        <taxon>Pentapetalae</taxon>
        <taxon>rosids</taxon>
        <taxon>malvids</taxon>
        <taxon>Malvales</taxon>
        <taxon>Malvaceae</taxon>
        <taxon>Grewioideae</taxon>
        <taxon>Apeibeae</taxon>
        <taxon>Corchorus</taxon>
    </lineage>
</organism>
<dbReference type="Proteomes" id="UP000188268">
    <property type="component" value="Unassembled WGS sequence"/>
</dbReference>
<sequence>MQLELTRKATQDRGESPPIKAESGDG</sequence>
<protein>
    <submittedName>
        <fullName evidence="2">Uncharacterized protein</fullName>
    </submittedName>
</protein>
<feature type="compositionally biased region" description="Basic and acidic residues" evidence="1">
    <location>
        <begin position="1"/>
        <end position="15"/>
    </location>
</feature>
<feature type="region of interest" description="Disordered" evidence="1">
    <location>
        <begin position="1"/>
        <end position="26"/>
    </location>
</feature>
<evidence type="ECO:0000313" key="2">
    <source>
        <dbReference type="EMBL" id="OMO63871.1"/>
    </source>
</evidence>
<dbReference type="EMBL" id="AWWV01012865">
    <property type="protein sequence ID" value="OMO63871.1"/>
    <property type="molecule type" value="Genomic_DNA"/>
</dbReference>
<proteinExistence type="predicted"/>